<keyword evidence="3" id="KW-1185">Reference proteome</keyword>
<dbReference type="Gene3D" id="2.60.120.1040">
    <property type="entry name" value="ZPR1, A/B domain"/>
    <property type="match status" value="1"/>
</dbReference>
<dbReference type="InterPro" id="IPR042451">
    <property type="entry name" value="ZPR1_A/B_dom"/>
</dbReference>
<dbReference type="Proteomes" id="UP000054018">
    <property type="component" value="Unassembled WGS sequence"/>
</dbReference>
<dbReference type="InterPro" id="IPR040141">
    <property type="entry name" value="ZPR1"/>
</dbReference>
<dbReference type="OrthoDB" id="308464at2759"/>
<organism evidence="2 3">
    <name type="scientific">Pisolithus microcarpus 441</name>
    <dbReference type="NCBI Taxonomy" id="765257"/>
    <lineage>
        <taxon>Eukaryota</taxon>
        <taxon>Fungi</taxon>
        <taxon>Dikarya</taxon>
        <taxon>Basidiomycota</taxon>
        <taxon>Agaricomycotina</taxon>
        <taxon>Agaricomycetes</taxon>
        <taxon>Agaricomycetidae</taxon>
        <taxon>Boletales</taxon>
        <taxon>Sclerodermatineae</taxon>
        <taxon>Pisolithaceae</taxon>
        <taxon>Pisolithus</taxon>
    </lineage>
</organism>
<sequence length="272" mass="30656">MSARQLAVCDRMRERRYALFIPEEDRESAYPDKMWEKIQLLENYSILGDEEEVEDEADEAGQVFSAPEKSKEDPIKKAISIKLDDLSGNSFVEFLGSVSHSRAFKAYASKISTSEEMTEEDGEGAGDTNEEIYEFMGLFAVRTSTGYSHGITIDSVLQVPDVLKRLEEITNAEKPFTLLLDDPFAHSYLQNLYVPDPDPNMEMSQGENHIAEDHIVMKRFEGVTSNHTNDFNQHSNREEYCASDFNTRTSRCMAAGHGTGTIILCTLKLALV</sequence>
<protein>
    <recommendedName>
        <fullName evidence="1">ZPR1 jelly-roll domain-containing protein</fullName>
    </recommendedName>
</protein>
<evidence type="ECO:0000313" key="3">
    <source>
        <dbReference type="Proteomes" id="UP000054018"/>
    </source>
</evidence>
<accession>A0A0C9YXY1</accession>
<dbReference type="AlphaFoldDB" id="A0A0C9YXY1"/>
<gene>
    <name evidence="2" type="ORF">PISMIDRAFT_12141</name>
</gene>
<reference evidence="3" key="2">
    <citation type="submission" date="2015-01" db="EMBL/GenBank/DDBJ databases">
        <title>Evolutionary Origins and Diversification of the Mycorrhizal Mutualists.</title>
        <authorList>
            <consortium name="DOE Joint Genome Institute"/>
            <consortium name="Mycorrhizal Genomics Consortium"/>
            <person name="Kohler A."/>
            <person name="Kuo A."/>
            <person name="Nagy L.G."/>
            <person name="Floudas D."/>
            <person name="Copeland A."/>
            <person name="Barry K.W."/>
            <person name="Cichocki N."/>
            <person name="Veneault-Fourrey C."/>
            <person name="LaButti K."/>
            <person name="Lindquist E.A."/>
            <person name="Lipzen A."/>
            <person name="Lundell T."/>
            <person name="Morin E."/>
            <person name="Murat C."/>
            <person name="Riley R."/>
            <person name="Ohm R."/>
            <person name="Sun H."/>
            <person name="Tunlid A."/>
            <person name="Henrissat B."/>
            <person name="Grigoriev I.V."/>
            <person name="Hibbett D.S."/>
            <person name="Martin F."/>
        </authorList>
    </citation>
    <scope>NUCLEOTIDE SEQUENCE [LARGE SCALE GENOMIC DNA]</scope>
    <source>
        <strain evidence="3">441</strain>
    </source>
</reference>
<evidence type="ECO:0000259" key="1">
    <source>
        <dbReference type="Pfam" id="PF22794"/>
    </source>
</evidence>
<dbReference type="HOGENOM" id="CLU_1023484_0_0_1"/>
<reference evidence="2 3" key="1">
    <citation type="submission" date="2014-04" db="EMBL/GenBank/DDBJ databases">
        <authorList>
            <consortium name="DOE Joint Genome Institute"/>
            <person name="Kuo A."/>
            <person name="Kohler A."/>
            <person name="Costa M.D."/>
            <person name="Nagy L.G."/>
            <person name="Floudas D."/>
            <person name="Copeland A."/>
            <person name="Barry K.W."/>
            <person name="Cichocki N."/>
            <person name="Veneault-Fourrey C."/>
            <person name="LaButti K."/>
            <person name="Lindquist E.A."/>
            <person name="Lipzen A."/>
            <person name="Lundell T."/>
            <person name="Morin E."/>
            <person name="Murat C."/>
            <person name="Sun H."/>
            <person name="Tunlid A."/>
            <person name="Henrissat B."/>
            <person name="Grigoriev I.V."/>
            <person name="Hibbett D.S."/>
            <person name="Martin F."/>
            <person name="Nordberg H.P."/>
            <person name="Cantor M.N."/>
            <person name="Hua S.X."/>
        </authorList>
    </citation>
    <scope>NUCLEOTIDE SEQUENCE [LARGE SCALE GENOMIC DNA]</scope>
    <source>
        <strain evidence="2 3">441</strain>
    </source>
</reference>
<name>A0A0C9YXY1_9AGAM</name>
<dbReference type="Pfam" id="PF22794">
    <property type="entry name" value="jr-ZPR1"/>
    <property type="match status" value="1"/>
</dbReference>
<dbReference type="EMBL" id="KN833749">
    <property type="protein sequence ID" value="KIK21636.1"/>
    <property type="molecule type" value="Genomic_DNA"/>
</dbReference>
<dbReference type="PANTHER" id="PTHR10876:SF0">
    <property type="entry name" value="ZINC FINGER PROTEIN ZPR1"/>
    <property type="match status" value="1"/>
</dbReference>
<dbReference type="InterPro" id="IPR056180">
    <property type="entry name" value="ZPR1_jr_dom"/>
</dbReference>
<evidence type="ECO:0000313" key="2">
    <source>
        <dbReference type="EMBL" id="KIK21636.1"/>
    </source>
</evidence>
<dbReference type="GO" id="GO:0005634">
    <property type="term" value="C:nucleus"/>
    <property type="evidence" value="ECO:0007669"/>
    <property type="project" value="TreeGrafter"/>
</dbReference>
<proteinExistence type="predicted"/>
<feature type="domain" description="ZPR1 jelly-roll" evidence="1">
    <location>
        <begin position="158"/>
        <end position="205"/>
    </location>
</feature>
<dbReference type="PANTHER" id="PTHR10876">
    <property type="entry name" value="ZINC FINGER PROTEIN ZPR1"/>
    <property type="match status" value="1"/>
</dbReference>